<dbReference type="Pfam" id="PF02801">
    <property type="entry name" value="Ketoacyl-synt_C"/>
    <property type="match status" value="1"/>
</dbReference>
<dbReference type="InterPro" id="IPR020841">
    <property type="entry name" value="PKS_Beta-ketoAc_synthase_dom"/>
</dbReference>
<dbReference type="SUPFAM" id="SSF53474">
    <property type="entry name" value="alpha/beta-Hydrolases"/>
    <property type="match status" value="1"/>
</dbReference>
<name>D2A4M4_TRICA</name>
<dbReference type="InterPro" id="IPR009081">
    <property type="entry name" value="PP-bd_ACP"/>
</dbReference>
<evidence type="ECO:0000313" key="10">
    <source>
        <dbReference type="Proteomes" id="UP000007266"/>
    </source>
</evidence>
<evidence type="ECO:0000259" key="7">
    <source>
        <dbReference type="PROSITE" id="PS52004"/>
    </source>
</evidence>
<evidence type="ECO:0000259" key="8">
    <source>
        <dbReference type="PROSITE" id="PS52019"/>
    </source>
</evidence>
<dbReference type="Gene3D" id="3.40.50.1820">
    <property type="entry name" value="alpha/beta hydrolase"/>
    <property type="match status" value="1"/>
</dbReference>
<dbReference type="CDD" id="cd00833">
    <property type="entry name" value="PKS"/>
    <property type="match status" value="1"/>
</dbReference>
<dbReference type="GO" id="GO:0016491">
    <property type="term" value="F:oxidoreductase activity"/>
    <property type="evidence" value="ECO:0007669"/>
    <property type="project" value="InterPro"/>
</dbReference>
<dbReference type="FunFam" id="3.40.50.720:FF:000209">
    <property type="entry name" value="Polyketide synthase Pks12"/>
    <property type="match status" value="1"/>
</dbReference>
<dbReference type="InterPro" id="IPR013968">
    <property type="entry name" value="PKS_KR"/>
</dbReference>
<dbReference type="InterPro" id="IPR042104">
    <property type="entry name" value="PKS_dehydratase_sf"/>
</dbReference>
<dbReference type="KEGG" id="tca:658944"/>
<feature type="active site" description="Proton donor; for dehydratase activity" evidence="5">
    <location>
        <position position="886"/>
    </location>
</feature>
<dbReference type="InterPro" id="IPR036291">
    <property type="entry name" value="NAD(P)-bd_dom_sf"/>
</dbReference>
<dbReference type="InterPro" id="IPR020843">
    <property type="entry name" value="ER"/>
</dbReference>
<dbReference type="InParanoid" id="D2A4M4"/>
<evidence type="ECO:0000256" key="1">
    <source>
        <dbReference type="ARBA" id="ARBA00022450"/>
    </source>
</evidence>
<dbReference type="InterPro" id="IPR013149">
    <property type="entry name" value="ADH-like_C"/>
</dbReference>
<dbReference type="InterPro" id="IPR049900">
    <property type="entry name" value="PKS_mFAS_DH"/>
</dbReference>
<sequence length="2173" mass="243643">MQDENFEFGRWLSTPPPGDEVVITGISGQFPKSGNVKQFRDNLFNKQSMLSKIEERWLEKHTEIPPTGGFLPDITKLDLGFFGIHWRQCQTMDPTVRGFLEVSLEAILDAGVHPEELKGSKTGVFVGYSWSDVEWASLRSIDEPQTFGITGYERSFIPRRVSYFLKLKGPSYVVDTACSSSLNALDHAFKAIRSGQCDNALVGGCNLTLNTNTTLQFARFGVLSKEGRCKVFDQDADGYVRSETIACIFLQKARSARRIYAKIIHSKSNHDGFKNDGLFFPSSEMQSKLLQEIYNESTIDPSRLIYMELHGTGTKVGDSEEIQAVDKAICAKRTQPLYIGGVKSNIGHAEPASGMAAIIKVLLAMEEATLIPNINLKKVKTGMVALETGRMKVVTEVTPYQSNDTIMGVSNFGFGGTNCHVILERVAKLKQQFDDNIPRLVCVSGRTEESVQTILKNLVPLNYDFVALLHQIFKKPFNNHLYRGYSIVTKNDTVVTSIRKNLEQKTQFVVNFGRFGKSYQMVGRYFLQFPVFQQAMHRINIILNEYNLNIIDLIQKSGIQTNLGGIAVQIGIVDVLKNLRLDPIMSFTDLASKLVSDYHEGHLTLKEVLLESLNYNYNETVLTNPKKTRHQTNPSKLNPPPPNSTILDLSDSNPNIQDQFLPILGQLFQQGYHPHLDQLYPNLPFPVGRNTPMVAPLVQWDHSKSWKVDPFVKLAQWSNMEYDVRLAEDNLYLGGHVIDGRNLFPATGYLTIVWELIAKERNIIPIYLPIVFENCKFVRATTIPKTGFVTFSVSLQKVSGEFEITENDSVVVTGRVSTPTHLNFAKLPDLELKTEVTETLDESEIYKELHLRGYNYTGCFKGIVKCNIDASVGLIRWENNFVSFMDKMLQLKLLELDSRLLFVPIGIKKILIDPRKHLEEQETVMKVSSYRHCNVLKCGGIEISGLYARPISRRKVTLEPVLETNIFVPNDFTTDLSQSVRINTQIILEESLDINFKALEIHDEFSPPDTFIMPLVFNALEDVPLVQPDLTISTKSPVQESPGVKITSDGLTPSNFLLIVGSKLLQRASFLNQILASLSPHGFVLSREDLSYVPENSTKISILTQHCIGNEKLILFRKFESNERLVVELSSSQWMSQLKQALKTKNETLVVSQKNQIEGILGFVNCVRREPDGRKIRCVFIMDQAPAFDPKNTFYSQQIDKNMVFNVYKNGSWGTYRHLRLIETIKQSSEHSFVTCLSRGDLSSLKWVQGPLSRQKTSQNLVTTSYCAINFKDIMTASGRITLTMDRISQENMEGFEFSGVDSKGNRVMGMVSNGALSTLIDPVPHLTWMVPPEWSLEEAATVPVVYSTVIYGLLMRSSLSAGTSILIHSGTGGVGLAAINVALAHKCTVFVTVGTKEKRDFLKKNFPEINESHIGNSRDVSFKELILKETQGRGVDIVLNSLVEEKLKTSIQCLARGGKFMEIGKFDLVNNNSLQLLLLEKEASYHGIMLDSLFNGPVDVKLTLNDMVCEGVKKGYVKPLPRTVFESANVEGAFRYMTTGKHIGKVLLKIREDNHKEASIQCLPKFWADPSKCYIILGGLGGFGLELADWLVLRGARNLVLTSRTGVQTGYQTQRIKIWQSYGARVNISTITISSKDDCVKLIQEATKLAPVDAIFNLAVVLKDELFENQTEENFRISLTPKAFATKYLDQVSRDLCPNLRFFVVFSSVSCGRGNIGQSNYGMANSIMERVCEKRKSEGFPALAIQWGAIGDVGLVAKMQKDNKELVIGGTLQQKISSCLNVMDRFLNQDNPVVSSMVVAEKRDKRIGGENPVDAVCAILGIKDIKTVNQQSNLTELGMDSILGNEILQTLEKDFDIFIPPKELRNMTFAKLLDLQNQKNSKTQTEKMEQGTKALIQLVPDSSSDDKPFIKLKSLANQNEDAPTIFVLPGIEGVVQLIETLSQKLKAHVYGLQYSFKNPENTVQEIAKNILPHVKTLLQDRKNFTLIAYSFGVLVAFELAVLLESEDCFGTIFAIDGAPKYLKASILQHLSGSTEGEFETFIIYSVLAHFLPIEFLDKNRDKLLNCTNFAERIETAASLVPPELLNKEKMDKQALITFHRRYKAVREYQTQAKIKSVIRLYKPEVPVVGNMQEDYNLSEVCEKVEVINLKGNHFTIVEQDGLADDITKVLGL</sequence>
<dbReference type="SUPFAM" id="SSF53901">
    <property type="entry name" value="Thiolase-like"/>
    <property type="match status" value="1"/>
</dbReference>
<dbReference type="PROSITE" id="PS52004">
    <property type="entry name" value="KS3_2"/>
    <property type="match status" value="1"/>
</dbReference>
<dbReference type="InterPro" id="IPR001031">
    <property type="entry name" value="Thioesterase"/>
</dbReference>
<dbReference type="HOGENOM" id="CLU_000022_31_7_1"/>
<dbReference type="OrthoDB" id="329835at2759"/>
<dbReference type="Gene3D" id="3.10.129.110">
    <property type="entry name" value="Polyketide synthase dehydratase"/>
    <property type="match status" value="1"/>
</dbReference>
<feature type="domain" description="Carrier" evidence="6">
    <location>
        <begin position="1807"/>
        <end position="1884"/>
    </location>
</feature>
<feature type="active site" description="Proton acceptor; for dehydratase activity" evidence="5">
    <location>
        <position position="736"/>
    </location>
</feature>
<dbReference type="SUPFAM" id="SSF47336">
    <property type="entry name" value="ACP-like"/>
    <property type="match status" value="1"/>
</dbReference>
<dbReference type="Gene3D" id="3.40.47.10">
    <property type="match status" value="1"/>
</dbReference>
<reference evidence="9 10" key="1">
    <citation type="journal article" date="2008" name="Nature">
        <title>The genome of the model beetle and pest Tribolium castaneum.</title>
        <authorList>
            <consortium name="Tribolium Genome Sequencing Consortium"/>
            <person name="Richards S."/>
            <person name="Gibbs R.A."/>
            <person name="Weinstock G.M."/>
            <person name="Brown S.J."/>
            <person name="Denell R."/>
            <person name="Beeman R.W."/>
            <person name="Gibbs R."/>
            <person name="Beeman R.W."/>
            <person name="Brown S.J."/>
            <person name="Bucher G."/>
            <person name="Friedrich M."/>
            <person name="Grimmelikhuijzen C.J."/>
            <person name="Klingler M."/>
            <person name="Lorenzen M."/>
            <person name="Richards S."/>
            <person name="Roth S."/>
            <person name="Schroder R."/>
            <person name="Tautz D."/>
            <person name="Zdobnov E.M."/>
            <person name="Muzny D."/>
            <person name="Gibbs R.A."/>
            <person name="Weinstock G.M."/>
            <person name="Attaway T."/>
            <person name="Bell S."/>
            <person name="Buhay C.J."/>
            <person name="Chandrabose M.N."/>
            <person name="Chavez D."/>
            <person name="Clerk-Blankenburg K.P."/>
            <person name="Cree A."/>
            <person name="Dao M."/>
            <person name="Davis C."/>
            <person name="Chacko J."/>
            <person name="Dinh H."/>
            <person name="Dugan-Rocha S."/>
            <person name="Fowler G."/>
            <person name="Garner T.T."/>
            <person name="Garnes J."/>
            <person name="Gnirke A."/>
            <person name="Hawes A."/>
            <person name="Hernandez J."/>
            <person name="Hines S."/>
            <person name="Holder M."/>
            <person name="Hume J."/>
            <person name="Jhangiani S.N."/>
            <person name="Joshi V."/>
            <person name="Khan Z.M."/>
            <person name="Jackson L."/>
            <person name="Kovar C."/>
            <person name="Kowis A."/>
            <person name="Lee S."/>
            <person name="Lewis L.R."/>
            <person name="Margolis J."/>
            <person name="Morgan M."/>
            <person name="Nazareth L.V."/>
            <person name="Nguyen N."/>
            <person name="Okwuonu G."/>
            <person name="Parker D."/>
            <person name="Richards S."/>
            <person name="Ruiz S.J."/>
            <person name="Santibanez J."/>
            <person name="Savard J."/>
            <person name="Scherer S.E."/>
            <person name="Schneider B."/>
            <person name="Sodergren E."/>
            <person name="Tautz D."/>
            <person name="Vattahil S."/>
            <person name="Villasana D."/>
            <person name="White C.S."/>
            <person name="Wright R."/>
            <person name="Park Y."/>
            <person name="Beeman R.W."/>
            <person name="Lord J."/>
            <person name="Oppert B."/>
            <person name="Lorenzen M."/>
            <person name="Brown S."/>
            <person name="Wang L."/>
            <person name="Savard J."/>
            <person name="Tautz D."/>
            <person name="Richards S."/>
            <person name="Weinstock G."/>
            <person name="Gibbs R.A."/>
            <person name="Liu Y."/>
            <person name="Worley K."/>
            <person name="Weinstock G."/>
            <person name="Elsik C.G."/>
            <person name="Reese J.T."/>
            <person name="Elhaik E."/>
            <person name="Landan G."/>
            <person name="Graur D."/>
            <person name="Arensburger P."/>
            <person name="Atkinson P."/>
            <person name="Beeman R.W."/>
            <person name="Beidler J."/>
            <person name="Brown S.J."/>
            <person name="Demuth J.P."/>
            <person name="Drury D.W."/>
            <person name="Du Y.Z."/>
            <person name="Fujiwara H."/>
            <person name="Lorenzen M."/>
            <person name="Maselli V."/>
            <person name="Osanai M."/>
            <person name="Park Y."/>
            <person name="Robertson H.M."/>
            <person name="Tu Z."/>
            <person name="Wang J.J."/>
            <person name="Wang S."/>
            <person name="Richards S."/>
            <person name="Song H."/>
            <person name="Zhang L."/>
            <person name="Sodergren E."/>
            <person name="Werner D."/>
            <person name="Stanke M."/>
            <person name="Morgenstern B."/>
            <person name="Solovyev V."/>
            <person name="Kosarev P."/>
            <person name="Brown G."/>
            <person name="Chen H.C."/>
            <person name="Ermolaeva O."/>
            <person name="Hlavina W."/>
            <person name="Kapustin Y."/>
            <person name="Kiryutin B."/>
            <person name="Kitts P."/>
            <person name="Maglott D."/>
            <person name="Pruitt K."/>
            <person name="Sapojnikov V."/>
            <person name="Souvorov A."/>
            <person name="Mackey A.J."/>
            <person name="Waterhouse R.M."/>
            <person name="Wyder S."/>
            <person name="Zdobnov E.M."/>
            <person name="Zdobnov E.M."/>
            <person name="Wyder S."/>
            <person name="Kriventseva E.V."/>
            <person name="Kadowaki T."/>
            <person name="Bork P."/>
            <person name="Aranda M."/>
            <person name="Bao R."/>
            <person name="Beermann A."/>
            <person name="Berns N."/>
            <person name="Bolognesi R."/>
            <person name="Bonneton F."/>
            <person name="Bopp D."/>
            <person name="Brown S.J."/>
            <person name="Bucher G."/>
            <person name="Butts T."/>
            <person name="Chaumot A."/>
            <person name="Denell R.E."/>
            <person name="Ferrier D.E."/>
            <person name="Friedrich M."/>
            <person name="Gordon C.M."/>
            <person name="Jindra M."/>
            <person name="Klingler M."/>
            <person name="Lan Q."/>
            <person name="Lattorff H.M."/>
            <person name="Laudet V."/>
            <person name="von Levetsow C."/>
            <person name="Liu Z."/>
            <person name="Lutz R."/>
            <person name="Lynch J.A."/>
            <person name="da Fonseca R.N."/>
            <person name="Posnien N."/>
            <person name="Reuter R."/>
            <person name="Roth S."/>
            <person name="Savard J."/>
            <person name="Schinko J.B."/>
            <person name="Schmitt C."/>
            <person name="Schoppmeier M."/>
            <person name="Schroder R."/>
            <person name="Shippy T.D."/>
            <person name="Simonnet F."/>
            <person name="Marques-Souza H."/>
            <person name="Tautz D."/>
            <person name="Tomoyasu Y."/>
            <person name="Trauner J."/>
            <person name="Van der Zee M."/>
            <person name="Vervoort M."/>
            <person name="Wittkopp N."/>
            <person name="Wimmer E.A."/>
            <person name="Yang X."/>
            <person name="Jones A.K."/>
            <person name="Sattelle D.B."/>
            <person name="Ebert P.R."/>
            <person name="Nelson D."/>
            <person name="Scott J.G."/>
            <person name="Beeman R.W."/>
            <person name="Muthukrishnan S."/>
            <person name="Kramer K.J."/>
            <person name="Arakane Y."/>
            <person name="Beeman R.W."/>
            <person name="Zhu Q."/>
            <person name="Hogenkamp D."/>
            <person name="Dixit R."/>
            <person name="Oppert B."/>
            <person name="Jiang H."/>
            <person name="Zou Z."/>
            <person name="Marshall J."/>
            <person name="Elpidina E."/>
            <person name="Vinokurov K."/>
            <person name="Oppert C."/>
            <person name="Zou Z."/>
            <person name="Evans J."/>
            <person name="Lu Z."/>
            <person name="Zhao P."/>
            <person name="Sumathipala N."/>
            <person name="Altincicek B."/>
            <person name="Vilcinskas A."/>
            <person name="Williams M."/>
            <person name="Hultmark D."/>
            <person name="Hetru C."/>
            <person name="Jiang H."/>
            <person name="Grimmelikhuijzen C.J."/>
            <person name="Hauser F."/>
            <person name="Cazzamali G."/>
            <person name="Williamson M."/>
            <person name="Park Y."/>
            <person name="Li B."/>
            <person name="Tanaka Y."/>
            <person name="Predel R."/>
            <person name="Neupert S."/>
            <person name="Schachtner J."/>
            <person name="Verleyen P."/>
            <person name="Raible F."/>
            <person name="Bork P."/>
            <person name="Friedrich M."/>
            <person name="Walden K.K."/>
            <person name="Robertson H.M."/>
            <person name="Angeli S."/>
            <person name="Foret S."/>
            <person name="Bucher G."/>
            <person name="Schuetz S."/>
            <person name="Maleszka R."/>
            <person name="Wimmer E.A."/>
            <person name="Beeman R.W."/>
            <person name="Lorenzen M."/>
            <person name="Tomoyasu Y."/>
            <person name="Miller S.C."/>
            <person name="Grossmann D."/>
            <person name="Bucher G."/>
        </authorList>
    </citation>
    <scope>NUCLEOTIDE SEQUENCE [LARGE SCALE GENOMIC DNA]</scope>
    <source>
        <strain evidence="9 10">Georgia GA2</strain>
    </source>
</reference>
<dbReference type="InterPro" id="IPR018201">
    <property type="entry name" value="Ketoacyl_synth_AS"/>
</dbReference>
<dbReference type="OMA" id="FSIPICA"/>
<dbReference type="Pfam" id="PF00107">
    <property type="entry name" value="ADH_zinc_N"/>
    <property type="match status" value="1"/>
</dbReference>
<dbReference type="Pfam" id="PF21149">
    <property type="entry name" value="FAS_pseudo-KR"/>
    <property type="match status" value="1"/>
</dbReference>
<dbReference type="InterPro" id="IPR014031">
    <property type="entry name" value="Ketoacyl_synth_C"/>
</dbReference>
<dbReference type="GO" id="GO:0004312">
    <property type="term" value="F:fatty acid synthase activity"/>
    <property type="evidence" value="ECO:0000318"/>
    <property type="project" value="GO_Central"/>
</dbReference>
<dbReference type="Gene3D" id="3.30.70.3290">
    <property type="match status" value="2"/>
</dbReference>
<dbReference type="InterPro" id="IPR029058">
    <property type="entry name" value="AB_hydrolase_fold"/>
</dbReference>
<dbReference type="PROSITE" id="PS00012">
    <property type="entry name" value="PHOSPHOPANTETHEINE"/>
    <property type="match status" value="1"/>
</dbReference>
<dbReference type="SUPFAM" id="SSF50129">
    <property type="entry name" value="GroES-like"/>
    <property type="match status" value="1"/>
</dbReference>
<dbReference type="SMART" id="SM00829">
    <property type="entry name" value="PKS_ER"/>
    <property type="match status" value="1"/>
</dbReference>
<protein>
    <submittedName>
        <fullName evidence="9">Fatty acid synthase-like Protein</fullName>
    </submittedName>
</protein>
<dbReference type="Pfam" id="PF16197">
    <property type="entry name" value="KAsynt_C_assoc"/>
    <property type="match status" value="1"/>
</dbReference>
<evidence type="ECO:0000259" key="6">
    <source>
        <dbReference type="PROSITE" id="PS50075"/>
    </source>
</evidence>
<keyword evidence="2" id="KW-0597">Phosphoprotein</keyword>
<dbReference type="GO" id="GO:0006633">
    <property type="term" value="P:fatty acid biosynthetic process"/>
    <property type="evidence" value="ECO:0000318"/>
    <property type="project" value="GO_Central"/>
</dbReference>
<dbReference type="GO" id="GO:0004315">
    <property type="term" value="F:3-oxoacyl-[acyl-carrier-protein] synthase activity"/>
    <property type="evidence" value="ECO:0007669"/>
    <property type="project" value="InterPro"/>
</dbReference>
<dbReference type="InterPro" id="IPR050091">
    <property type="entry name" value="PKS_NRPS_Biosynth_Enz"/>
</dbReference>
<feature type="domain" description="Ketosynthase family 3 (KS3)" evidence="7">
    <location>
        <begin position="18"/>
        <end position="425"/>
    </location>
</feature>
<dbReference type="Proteomes" id="UP000007266">
    <property type="component" value="Linkage group 6"/>
</dbReference>
<dbReference type="InterPro" id="IPR057326">
    <property type="entry name" value="KR_dom"/>
</dbReference>
<dbReference type="PROSITE" id="PS50075">
    <property type="entry name" value="CARRIER"/>
    <property type="match status" value="1"/>
</dbReference>
<keyword evidence="1" id="KW-0596">Phosphopantetheine</keyword>
<gene>
    <name evidence="9" type="primary">AUGUSTUS-3.0.2_15340</name>
    <name evidence="9" type="ORF">TcasGA2_TC015340</name>
</gene>
<dbReference type="eggNOG" id="KOG1202">
    <property type="taxonomic scope" value="Eukaryota"/>
</dbReference>
<evidence type="ECO:0000256" key="2">
    <source>
        <dbReference type="ARBA" id="ARBA00022553"/>
    </source>
</evidence>
<dbReference type="InterPro" id="IPR006162">
    <property type="entry name" value="Ppantetheine_attach_site"/>
</dbReference>
<dbReference type="Gene3D" id="3.40.50.720">
    <property type="entry name" value="NAD(P)-binding Rossmann-like Domain"/>
    <property type="match status" value="1"/>
</dbReference>
<dbReference type="Pfam" id="PF00109">
    <property type="entry name" value="ketoacyl-synt"/>
    <property type="match status" value="1"/>
</dbReference>
<evidence type="ECO:0000256" key="5">
    <source>
        <dbReference type="PROSITE-ProRule" id="PRU01363"/>
    </source>
</evidence>
<dbReference type="Pfam" id="PF00550">
    <property type="entry name" value="PP-binding"/>
    <property type="match status" value="1"/>
</dbReference>
<keyword evidence="4" id="KW-0456">Lyase</keyword>
<dbReference type="PROSITE" id="PS00606">
    <property type="entry name" value="KS3_1"/>
    <property type="match status" value="1"/>
</dbReference>
<feature type="region of interest" description="C-terminal hotdog fold" evidence="5">
    <location>
        <begin position="837"/>
        <end position="978"/>
    </location>
</feature>
<dbReference type="InterPro" id="IPR036736">
    <property type="entry name" value="ACP-like_sf"/>
</dbReference>
<dbReference type="InterPro" id="IPR032821">
    <property type="entry name" value="PKS_assoc"/>
</dbReference>
<dbReference type="GO" id="GO:0016829">
    <property type="term" value="F:lyase activity"/>
    <property type="evidence" value="ECO:0007669"/>
    <property type="project" value="UniProtKB-KW"/>
</dbReference>
<feature type="domain" description="PKS/mFAS DH" evidence="8">
    <location>
        <begin position="702"/>
        <end position="978"/>
    </location>
</feature>
<dbReference type="SUPFAM" id="SSF51735">
    <property type="entry name" value="NAD(P)-binding Rossmann-fold domains"/>
    <property type="match status" value="2"/>
</dbReference>
<dbReference type="Gene3D" id="1.10.1200.10">
    <property type="entry name" value="ACP-like"/>
    <property type="match status" value="1"/>
</dbReference>
<reference evidence="9 10" key="2">
    <citation type="journal article" date="2010" name="Nucleic Acids Res.">
        <title>BeetleBase in 2010: revisions to provide comprehensive genomic information for Tribolium castaneum.</title>
        <authorList>
            <person name="Kim H.S."/>
            <person name="Murphy T."/>
            <person name="Xia J."/>
            <person name="Caragea D."/>
            <person name="Park Y."/>
            <person name="Beeman R.W."/>
            <person name="Lorenzen M.D."/>
            <person name="Butcher S."/>
            <person name="Manak J.R."/>
            <person name="Brown S.J."/>
        </authorList>
    </citation>
    <scope>GENOME REANNOTATION</scope>
    <source>
        <strain evidence="9 10">Georgia GA2</strain>
    </source>
</reference>
<evidence type="ECO:0000256" key="4">
    <source>
        <dbReference type="ARBA" id="ARBA00023239"/>
    </source>
</evidence>
<dbReference type="CDD" id="cd08954">
    <property type="entry name" value="KR_1_FAS_SDR_x"/>
    <property type="match status" value="1"/>
</dbReference>
<dbReference type="EMBL" id="KQ971344">
    <property type="protein sequence ID" value="EFA05204.2"/>
    <property type="molecule type" value="Genomic_DNA"/>
</dbReference>
<dbReference type="InterPro" id="IPR014030">
    <property type="entry name" value="Ketoacyl_synth_N"/>
</dbReference>
<feature type="region of interest" description="N-terminal hotdog fold" evidence="5">
    <location>
        <begin position="702"/>
        <end position="823"/>
    </location>
</feature>
<dbReference type="InterPro" id="IPR011032">
    <property type="entry name" value="GroES-like_sf"/>
</dbReference>
<dbReference type="PROSITE" id="PS52019">
    <property type="entry name" value="PKS_MFAS_DH"/>
    <property type="match status" value="1"/>
</dbReference>
<dbReference type="Pfam" id="PF00975">
    <property type="entry name" value="Thioesterase"/>
    <property type="match status" value="1"/>
</dbReference>
<dbReference type="Gene3D" id="3.90.180.10">
    <property type="entry name" value="Medium-chain alcohol dehydrogenases, catalytic domain"/>
    <property type="match status" value="1"/>
</dbReference>
<organism evidence="9 10">
    <name type="scientific">Tribolium castaneum</name>
    <name type="common">Red flour beetle</name>
    <dbReference type="NCBI Taxonomy" id="7070"/>
    <lineage>
        <taxon>Eukaryota</taxon>
        <taxon>Metazoa</taxon>
        <taxon>Ecdysozoa</taxon>
        <taxon>Arthropoda</taxon>
        <taxon>Hexapoda</taxon>
        <taxon>Insecta</taxon>
        <taxon>Pterygota</taxon>
        <taxon>Neoptera</taxon>
        <taxon>Endopterygota</taxon>
        <taxon>Coleoptera</taxon>
        <taxon>Polyphaga</taxon>
        <taxon>Cucujiformia</taxon>
        <taxon>Tenebrionidae</taxon>
        <taxon>Tenebrionidae incertae sedis</taxon>
        <taxon>Tribolium</taxon>
    </lineage>
</organism>
<evidence type="ECO:0000313" key="9">
    <source>
        <dbReference type="EMBL" id="EFA05204.2"/>
    </source>
</evidence>
<dbReference type="InterPro" id="IPR049391">
    <property type="entry name" value="FAS_pseudo-KR"/>
</dbReference>
<dbReference type="InterPro" id="IPR016039">
    <property type="entry name" value="Thiolase-like"/>
</dbReference>
<dbReference type="PANTHER" id="PTHR43775:SF23">
    <property type="entry name" value="FATTY ACID SYNTHASE 3"/>
    <property type="match status" value="1"/>
</dbReference>
<dbReference type="SMART" id="SM00822">
    <property type="entry name" value="PKS_KR"/>
    <property type="match status" value="1"/>
</dbReference>
<dbReference type="SMART" id="SM00825">
    <property type="entry name" value="PKS_KS"/>
    <property type="match status" value="1"/>
</dbReference>
<dbReference type="STRING" id="7070.D2A4M4"/>
<dbReference type="Pfam" id="PF08659">
    <property type="entry name" value="KR"/>
    <property type="match status" value="1"/>
</dbReference>
<keyword evidence="10" id="KW-1185">Reference proteome</keyword>
<evidence type="ECO:0000256" key="3">
    <source>
        <dbReference type="ARBA" id="ARBA00022679"/>
    </source>
</evidence>
<keyword evidence="3" id="KW-0808">Transferase</keyword>
<proteinExistence type="predicted"/>
<dbReference type="PANTHER" id="PTHR43775">
    <property type="entry name" value="FATTY ACID SYNTHASE"/>
    <property type="match status" value="1"/>
</dbReference>
<accession>D2A4M4</accession>
<dbReference type="CDD" id="cd05195">
    <property type="entry name" value="enoyl_red"/>
    <property type="match status" value="1"/>
</dbReference>